<comment type="caution">
    <text evidence="1">The sequence shown here is derived from an EMBL/GenBank/DDBJ whole genome shotgun (WGS) entry which is preliminary data.</text>
</comment>
<keyword evidence="2" id="KW-1185">Reference proteome</keyword>
<proteinExistence type="predicted"/>
<gene>
    <name evidence="1" type="ORF">VTJ49DRAFT_2618</name>
</gene>
<reference evidence="1 2" key="1">
    <citation type="journal article" date="2024" name="Commun. Biol.">
        <title>Comparative genomic analysis of thermophilic fungi reveals convergent evolutionary adaptations and gene losses.</title>
        <authorList>
            <person name="Steindorff A.S."/>
            <person name="Aguilar-Pontes M.V."/>
            <person name="Robinson A.J."/>
            <person name="Andreopoulos B."/>
            <person name="LaButti K."/>
            <person name="Kuo A."/>
            <person name="Mondo S."/>
            <person name="Riley R."/>
            <person name="Otillar R."/>
            <person name="Haridas S."/>
            <person name="Lipzen A."/>
            <person name="Grimwood J."/>
            <person name="Schmutz J."/>
            <person name="Clum A."/>
            <person name="Reid I.D."/>
            <person name="Moisan M.C."/>
            <person name="Butler G."/>
            <person name="Nguyen T.T.M."/>
            <person name="Dewar K."/>
            <person name="Conant G."/>
            <person name="Drula E."/>
            <person name="Henrissat B."/>
            <person name="Hansel C."/>
            <person name="Singer S."/>
            <person name="Hutchinson M.I."/>
            <person name="de Vries R.P."/>
            <person name="Natvig D.O."/>
            <person name="Powell A.J."/>
            <person name="Tsang A."/>
            <person name="Grigoriev I.V."/>
        </authorList>
    </citation>
    <scope>NUCLEOTIDE SEQUENCE [LARGE SCALE GENOMIC DNA]</scope>
    <source>
        <strain evidence="1 2">CBS 620.91</strain>
    </source>
</reference>
<organism evidence="1 2">
    <name type="scientific">Humicola insolens</name>
    <name type="common">Soft-rot fungus</name>
    <dbReference type="NCBI Taxonomy" id="85995"/>
    <lineage>
        <taxon>Eukaryota</taxon>
        <taxon>Fungi</taxon>
        <taxon>Dikarya</taxon>
        <taxon>Ascomycota</taxon>
        <taxon>Pezizomycotina</taxon>
        <taxon>Sordariomycetes</taxon>
        <taxon>Sordariomycetidae</taxon>
        <taxon>Sordariales</taxon>
        <taxon>Chaetomiaceae</taxon>
        <taxon>Mycothermus</taxon>
    </lineage>
</organism>
<protein>
    <submittedName>
        <fullName evidence="1">Uncharacterized protein</fullName>
    </submittedName>
</protein>
<sequence length="272" mass="30069">MSGDPWNLSLDDLLNTETPEQHAAAIARKLGENASKADFIPSPWAGEIIQLKFANNVTYPISSGLLSKCPSLAALVKNGIADLTLHSPTAGHALVHLLHLNEYSPMRPTGVDHTYQTPHDITLGTVETGVIKIYDDPKGIAALKSVLDTCYLARVLQYEALENAAFEDLAVGLWALGPTGLETTIKATFPRPLSEDPVFEAELKKFVGDWDVKGPWRVKPVMGGPPLWLWFVFEGRPKDWEFAVGYQDYAKTLREAYINAKSRYYWSGGKGW</sequence>
<evidence type="ECO:0000313" key="2">
    <source>
        <dbReference type="Proteomes" id="UP001583172"/>
    </source>
</evidence>
<evidence type="ECO:0000313" key="1">
    <source>
        <dbReference type="EMBL" id="KAL1838480.1"/>
    </source>
</evidence>
<dbReference type="EMBL" id="JAZGSY010000211">
    <property type="protein sequence ID" value="KAL1838480.1"/>
    <property type="molecule type" value="Genomic_DNA"/>
</dbReference>
<name>A0ABR3VA32_HUMIN</name>
<accession>A0ABR3VA32</accession>
<dbReference type="Proteomes" id="UP001583172">
    <property type="component" value="Unassembled WGS sequence"/>
</dbReference>